<protein>
    <submittedName>
        <fullName evidence="2">Uncharacterized protein</fullName>
    </submittedName>
</protein>
<proteinExistence type="predicted"/>
<reference evidence="2" key="1">
    <citation type="journal article" date="2020" name="mSystems">
        <title>Genome- and Community-Level Interaction Insights into Carbon Utilization and Element Cycling Functions of Hydrothermarchaeota in Hydrothermal Sediment.</title>
        <authorList>
            <person name="Zhou Z."/>
            <person name="Liu Y."/>
            <person name="Xu W."/>
            <person name="Pan J."/>
            <person name="Luo Z.H."/>
            <person name="Li M."/>
        </authorList>
    </citation>
    <scope>NUCLEOTIDE SEQUENCE [LARGE SCALE GENOMIC DNA]</scope>
    <source>
        <strain evidence="3">SpSt-1073</strain>
        <strain evidence="2">SpSt-613</strain>
        <strain evidence="1">SpSt-669</strain>
    </source>
</reference>
<name>A0A7C4DZJ3_CALS0</name>
<evidence type="ECO:0000313" key="2">
    <source>
        <dbReference type="EMBL" id="HGN90204.1"/>
    </source>
</evidence>
<comment type="caution">
    <text evidence="2">The sequence shown here is derived from an EMBL/GenBank/DDBJ whole genome shotgun (WGS) entry which is preliminary data.</text>
</comment>
<sequence>MCIFRISRGRKYYCGKRYPLPCSPNVCPFGDVLWQGLVNRDYKPSRYWVMPSMTQVDSAEEAWRSLASGEALYVVKEIVYSVGEGFGKRVRKGFELGEVSRGG</sequence>
<dbReference type="AlphaFoldDB" id="A0A7C4DZJ3"/>
<evidence type="ECO:0000313" key="1">
    <source>
        <dbReference type="EMBL" id="HGL41701.1"/>
    </source>
</evidence>
<dbReference type="EMBL" id="DRXG01000015">
    <property type="protein sequence ID" value="HHN51873.1"/>
    <property type="molecule type" value="Genomic_DNA"/>
</dbReference>
<dbReference type="EMBL" id="DTCM01000108">
    <property type="protein sequence ID" value="HGL41701.1"/>
    <property type="molecule type" value="Genomic_DNA"/>
</dbReference>
<evidence type="ECO:0000313" key="3">
    <source>
        <dbReference type="EMBL" id="HHN51873.1"/>
    </source>
</evidence>
<accession>A0A7C4DZJ3</accession>
<organism evidence="2">
    <name type="scientific">Caldiarchaeum subterraneum</name>
    <dbReference type="NCBI Taxonomy" id="311458"/>
    <lineage>
        <taxon>Archaea</taxon>
        <taxon>Nitrososphaerota</taxon>
        <taxon>Candidatus Caldarchaeales</taxon>
        <taxon>Candidatus Caldarchaeaceae</taxon>
        <taxon>Candidatus Caldarchaeum</taxon>
    </lineage>
</organism>
<dbReference type="EMBL" id="DTAD01000034">
    <property type="protein sequence ID" value="HGN90204.1"/>
    <property type="molecule type" value="Genomic_DNA"/>
</dbReference>
<gene>
    <name evidence="3" type="ORF">ENM30_01020</name>
    <name evidence="2" type="ORF">ENT82_03625</name>
    <name evidence="1" type="ORF">ENU43_08590</name>
</gene>